<evidence type="ECO:0000256" key="1">
    <source>
        <dbReference type="SAM" id="Phobius"/>
    </source>
</evidence>
<keyword evidence="1" id="KW-0472">Membrane</keyword>
<evidence type="ECO:0000313" key="2">
    <source>
        <dbReference type="EMBL" id="XBV47595.1"/>
    </source>
</evidence>
<keyword evidence="2" id="KW-0614">Plasmid</keyword>
<dbReference type="EMBL" id="CP158294">
    <property type="protein sequence ID" value="XBV47595.1"/>
    <property type="molecule type" value="Genomic_DNA"/>
</dbReference>
<geneLocation type="plasmid" evidence="2">
    <name>plasmindB</name>
</geneLocation>
<organism evidence="2">
    <name type="scientific">Pantoea sp. BJ2</name>
    <dbReference type="NCBI Taxonomy" id="3141322"/>
    <lineage>
        <taxon>Bacteria</taxon>
        <taxon>Pseudomonadati</taxon>
        <taxon>Pseudomonadota</taxon>
        <taxon>Gammaproteobacteria</taxon>
        <taxon>Enterobacterales</taxon>
        <taxon>Erwiniaceae</taxon>
        <taxon>Pantoea</taxon>
    </lineage>
</organism>
<reference evidence="2" key="1">
    <citation type="submission" date="2024-06" db="EMBL/GenBank/DDBJ databases">
        <title>Multiomics insights into the TNT degradation mechanism by Pantoea sp. BJ2 isolated from an ammunition destruction site.</title>
        <authorList>
            <person name="Luo J."/>
        </authorList>
    </citation>
    <scope>NUCLEOTIDE SEQUENCE</scope>
    <source>
        <strain evidence="2">BJ2</strain>
        <plasmid evidence="2">plasmindB</plasmid>
    </source>
</reference>
<feature type="transmembrane region" description="Helical" evidence="1">
    <location>
        <begin position="69"/>
        <end position="88"/>
    </location>
</feature>
<dbReference type="AlphaFoldDB" id="A0AAU7U3R1"/>
<feature type="transmembrane region" description="Helical" evidence="1">
    <location>
        <begin position="39"/>
        <end position="57"/>
    </location>
</feature>
<sequence length="390" mass="43458">MRLRLHVGQLIPGLRYRIVRMPPCFPLRREPTSPNNKRWFVVGVALISFSSVLMALLTPDEQRGVNTLAVSTVIAALLFLAWLARILCYRCAMHNGRFYQQLVEYEQQLWWHQHRQVIGLQDIVLLGPSGTEPQHWSRLLLREHRSPQPVTESTGRALRLPQIVTKDSGTREIQLASLLVLLWRKQRPDALALSPRLFYWLGSPGAWQAFTQQASVTFPELLLPEHPENWLGEASLATVIEKINHATVDQTILIAGCASQPATSKDLPAGEAAVLWLVGREGVVQLNRGEICDSSTLANACQRALEQSEISEPPDACLLFTLPENELPSLNGWNLTHHVQDANWGITGNMAALILMSLAALNTQQQGKPSAWIARDLTAGYTTGIIKTYG</sequence>
<gene>
    <name evidence="2" type="ORF">AAF463_25110</name>
</gene>
<evidence type="ECO:0008006" key="3">
    <source>
        <dbReference type="Google" id="ProtNLM"/>
    </source>
</evidence>
<proteinExistence type="predicted"/>
<dbReference type="RefSeq" id="WP_350262640.1">
    <property type="nucleotide sequence ID" value="NZ_CP158294.1"/>
</dbReference>
<accession>A0AAU7U3R1</accession>
<name>A0AAU7U3R1_9GAMM</name>
<keyword evidence="1" id="KW-0812">Transmembrane</keyword>
<protein>
    <recommendedName>
        <fullName evidence="3">Type VI secretion protein</fullName>
    </recommendedName>
</protein>
<keyword evidence="1" id="KW-1133">Transmembrane helix</keyword>